<name>A0ABN8KUI2_9BACI</name>
<comment type="subcellular location">
    <subcellularLocation>
        <location evidence="1">Cell surface</location>
    </subcellularLocation>
</comment>
<dbReference type="InterPro" id="IPR012902">
    <property type="entry name" value="N_methyl_site"/>
</dbReference>
<evidence type="ECO:0000313" key="4">
    <source>
        <dbReference type="EMBL" id="CAH2716267.1"/>
    </source>
</evidence>
<keyword evidence="3" id="KW-0472">Membrane</keyword>
<dbReference type="Pfam" id="PF07963">
    <property type="entry name" value="N_methyl"/>
    <property type="match status" value="1"/>
</dbReference>
<accession>A0ABN8KUI2</accession>
<protein>
    <recommendedName>
        <fullName evidence="6">Prepilin-type N-terminal cleavage/methylation domain-containing protein</fullName>
    </recommendedName>
</protein>
<dbReference type="RefSeq" id="WP_319942313.1">
    <property type="nucleotide sequence ID" value="NZ_CALBWS010000025.1"/>
</dbReference>
<sequence length="165" mass="17853">MFQMLKKKLKDQRGLTLIELLAVIVILGIIAAIAVPSILGLIDNTKKDAHVANAQQMINSAKMAITTDTNLQKSDATKPIIKYLTLKEMVDSNYIDAIESPDGSTHNYMDTITGTIDDTTVVSYVKISNGKVVGVKLVTNERGVQTSTKGPVPQEDLKRGVVIGN</sequence>
<feature type="transmembrane region" description="Helical" evidence="3">
    <location>
        <begin position="20"/>
        <end position="42"/>
    </location>
</feature>
<dbReference type="PROSITE" id="PS00409">
    <property type="entry name" value="PROKAR_NTER_METHYL"/>
    <property type="match status" value="1"/>
</dbReference>
<dbReference type="Proteomes" id="UP000838308">
    <property type="component" value="Unassembled WGS sequence"/>
</dbReference>
<keyword evidence="3" id="KW-1133">Transmembrane helix</keyword>
<evidence type="ECO:0000256" key="3">
    <source>
        <dbReference type="SAM" id="Phobius"/>
    </source>
</evidence>
<dbReference type="NCBIfam" id="TIGR02532">
    <property type="entry name" value="IV_pilin_GFxxxE"/>
    <property type="match status" value="1"/>
</dbReference>
<reference evidence="4" key="1">
    <citation type="submission" date="2022-04" db="EMBL/GenBank/DDBJ databases">
        <authorList>
            <person name="Criscuolo A."/>
        </authorList>
    </citation>
    <scope>NUCLEOTIDE SEQUENCE</scope>
    <source>
        <strain evidence="4">CIP111895</strain>
    </source>
</reference>
<organism evidence="4 5">
    <name type="scientific">Neobacillus rhizosphaerae</name>
    <dbReference type="NCBI Taxonomy" id="2880965"/>
    <lineage>
        <taxon>Bacteria</taxon>
        <taxon>Bacillati</taxon>
        <taxon>Bacillota</taxon>
        <taxon>Bacilli</taxon>
        <taxon>Bacillales</taxon>
        <taxon>Bacillaceae</taxon>
        <taxon>Neobacillus</taxon>
    </lineage>
</organism>
<evidence type="ECO:0000313" key="5">
    <source>
        <dbReference type="Proteomes" id="UP000838308"/>
    </source>
</evidence>
<evidence type="ECO:0008006" key="6">
    <source>
        <dbReference type="Google" id="ProtNLM"/>
    </source>
</evidence>
<keyword evidence="5" id="KW-1185">Reference proteome</keyword>
<dbReference type="InterPro" id="IPR045584">
    <property type="entry name" value="Pilin-like"/>
</dbReference>
<evidence type="ECO:0000256" key="2">
    <source>
        <dbReference type="ARBA" id="ARBA00023287"/>
    </source>
</evidence>
<keyword evidence="3" id="KW-0812">Transmembrane</keyword>
<dbReference type="SUPFAM" id="SSF54523">
    <property type="entry name" value="Pili subunits"/>
    <property type="match status" value="1"/>
</dbReference>
<comment type="caution">
    <text evidence="4">The sequence shown here is derived from an EMBL/GenBank/DDBJ whole genome shotgun (WGS) entry which is preliminary data.</text>
</comment>
<keyword evidence="2" id="KW-0178">Competence</keyword>
<proteinExistence type="predicted"/>
<dbReference type="Gene3D" id="3.30.700.10">
    <property type="entry name" value="Glycoprotein, Type 4 Pilin"/>
    <property type="match status" value="1"/>
</dbReference>
<evidence type="ECO:0000256" key="1">
    <source>
        <dbReference type="ARBA" id="ARBA00004241"/>
    </source>
</evidence>
<dbReference type="EMBL" id="CALBWS010000025">
    <property type="protein sequence ID" value="CAH2716267.1"/>
    <property type="molecule type" value="Genomic_DNA"/>
</dbReference>
<gene>
    <name evidence="4" type="ORF">BACCIP111895_03451</name>
</gene>